<dbReference type="Proteomes" id="UP000236173">
    <property type="component" value="Unassembled WGS sequence"/>
</dbReference>
<proteinExistence type="inferred from homology"/>
<dbReference type="PANTHER" id="PTHR42743:SF11">
    <property type="entry name" value="AMINODEOXYCHORISMATE LYASE"/>
    <property type="match status" value="1"/>
</dbReference>
<dbReference type="GO" id="GO:0008652">
    <property type="term" value="P:amino acid biosynthetic process"/>
    <property type="evidence" value="ECO:0007669"/>
    <property type="project" value="UniProtKB-ARBA"/>
</dbReference>
<comment type="cofactor">
    <cofactor evidence="1 5">
        <name>pyridoxal 5'-phosphate</name>
        <dbReference type="ChEBI" id="CHEBI:597326"/>
    </cofactor>
</comment>
<evidence type="ECO:0000256" key="1">
    <source>
        <dbReference type="ARBA" id="ARBA00001933"/>
    </source>
</evidence>
<accession>A0A2H5XFF9</accession>
<evidence type="ECO:0000313" key="6">
    <source>
        <dbReference type="EMBL" id="GBC99901.1"/>
    </source>
</evidence>
<dbReference type="InterPro" id="IPR018300">
    <property type="entry name" value="Aminotrans_IV_CS"/>
</dbReference>
<dbReference type="Gene3D" id="3.30.470.10">
    <property type="match status" value="1"/>
</dbReference>
<dbReference type="GO" id="GO:0047810">
    <property type="term" value="F:D-alanine-2-oxoglutarate aminotransferase activity"/>
    <property type="evidence" value="ECO:0007669"/>
    <property type="project" value="UniProtKB-EC"/>
</dbReference>
<evidence type="ECO:0000256" key="3">
    <source>
        <dbReference type="ARBA" id="ARBA00022898"/>
    </source>
</evidence>
<dbReference type="EC" id="2.6.1.21" evidence="6"/>
<dbReference type="InterPro" id="IPR001544">
    <property type="entry name" value="Aminotrans_IV"/>
</dbReference>
<protein>
    <submittedName>
        <fullName evidence="6">D-alanine aminotransferase</fullName>
        <ecNumber evidence="6">2.6.1.21</ecNumber>
    </submittedName>
</protein>
<evidence type="ECO:0000313" key="7">
    <source>
        <dbReference type="Proteomes" id="UP000236173"/>
    </source>
</evidence>
<comment type="similarity">
    <text evidence="2 4">Belongs to the class-IV pyridoxal-phosphate-dependent aminotransferase family.</text>
</comment>
<dbReference type="InterPro" id="IPR043131">
    <property type="entry name" value="BCAT-like_N"/>
</dbReference>
<sequence length="296" mass="33008">MIACVNGDLVAASDASVSSFDFGFLYGVGVFETFRTWNGKAVALERHLERLITSCQVLGWQVPFGKETLAEWVYATIRANRSALRYGQDLRVRITVTPGRVDPQVGWWVVRGDEPTVVIHAVALPPDFDRRHEDGWVAVIAPWRRPKELPVWQFKVTAYFAHLLAYQYARNQGAHEAIWLNTDGNLTEGTTTNLFVVHDGALWTAPTEEGLLAGIARSLVLDLADSLGWVVRVHPLPLRILQGAEEAFVTNAVIGVVPLTRLAQKPFTSSLIGKQMRSAWFAYAQQFGYPILDTYS</sequence>
<evidence type="ECO:0000256" key="4">
    <source>
        <dbReference type="RuleBase" id="RU004106"/>
    </source>
</evidence>
<keyword evidence="3 5" id="KW-0663">Pyridoxal phosphate</keyword>
<dbReference type="PROSITE" id="PS00770">
    <property type="entry name" value="AA_TRANSFER_CLASS_4"/>
    <property type="match status" value="1"/>
</dbReference>
<dbReference type="EMBL" id="BEHT01000042">
    <property type="protein sequence ID" value="GBC99901.1"/>
    <property type="molecule type" value="Genomic_DNA"/>
</dbReference>
<dbReference type="AlphaFoldDB" id="A0A2H5XFF9"/>
<dbReference type="Gene3D" id="3.20.10.10">
    <property type="entry name" value="D-amino Acid Aminotransferase, subunit A, domain 2"/>
    <property type="match status" value="1"/>
</dbReference>
<dbReference type="FunFam" id="3.20.10.10:FF:000002">
    <property type="entry name" value="D-alanine aminotransferase"/>
    <property type="match status" value="1"/>
</dbReference>
<keyword evidence="6" id="KW-0808">Transferase</keyword>
<evidence type="ECO:0000256" key="2">
    <source>
        <dbReference type="ARBA" id="ARBA00009320"/>
    </source>
</evidence>
<evidence type="ECO:0000256" key="5">
    <source>
        <dbReference type="RuleBase" id="RU004516"/>
    </source>
</evidence>
<name>A0A2H5XFF9_9BACT</name>
<reference evidence="7" key="1">
    <citation type="submission" date="2017-09" db="EMBL/GenBank/DDBJ databases">
        <title>Metaegenomics of thermophilic ammonia-oxidizing enrichment culture.</title>
        <authorList>
            <person name="Kato S."/>
            <person name="Suzuki K."/>
        </authorList>
    </citation>
    <scope>NUCLEOTIDE SEQUENCE [LARGE SCALE GENOMIC DNA]</scope>
</reference>
<organism evidence="6 7">
    <name type="scientific">Candidatus Fervidibacter japonicus</name>
    <dbReference type="NCBI Taxonomy" id="2035412"/>
    <lineage>
        <taxon>Bacteria</taxon>
        <taxon>Candidatus Fervidibacterota</taxon>
        <taxon>Candidatus Fervidibacter</taxon>
    </lineage>
</organism>
<dbReference type="PANTHER" id="PTHR42743">
    <property type="entry name" value="AMINO-ACID AMINOTRANSFERASE"/>
    <property type="match status" value="1"/>
</dbReference>
<dbReference type="InterPro" id="IPR036038">
    <property type="entry name" value="Aminotransferase-like"/>
</dbReference>
<dbReference type="SUPFAM" id="SSF56752">
    <property type="entry name" value="D-aminoacid aminotransferase-like PLP-dependent enzymes"/>
    <property type="match status" value="1"/>
</dbReference>
<dbReference type="Pfam" id="PF01063">
    <property type="entry name" value="Aminotran_4"/>
    <property type="match status" value="1"/>
</dbReference>
<keyword evidence="6" id="KW-0032">Aminotransferase</keyword>
<dbReference type="InterPro" id="IPR043132">
    <property type="entry name" value="BCAT-like_C"/>
</dbReference>
<dbReference type="CDD" id="cd00449">
    <property type="entry name" value="PLPDE_IV"/>
    <property type="match status" value="1"/>
</dbReference>
<dbReference type="GO" id="GO:0046394">
    <property type="term" value="P:carboxylic acid biosynthetic process"/>
    <property type="evidence" value="ECO:0007669"/>
    <property type="project" value="UniProtKB-ARBA"/>
</dbReference>
<dbReference type="InterPro" id="IPR050571">
    <property type="entry name" value="Class-IV_PLP-Dep_Aminotrnsfr"/>
</dbReference>
<comment type="caution">
    <text evidence="6">The sequence shown here is derived from an EMBL/GenBank/DDBJ whole genome shotgun (WGS) entry which is preliminary data.</text>
</comment>
<gene>
    <name evidence="6" type="primary">dat</name>
    <name evidence="6" type="ORF">HRbin17_02433</name>
</gene>